<sequence length="759" mass="84730">MMPSITIGKTPIAWRLLRYTVKPKPGSTKTERVLHAAGLHCRPESSAKEFAAVRRRHGKQGAMRKSPARFELPEHDEEATHVRDTRPGGRRYWREARGDETATHVKHEGGYVRQNEAVHFIIGFGPDEVNPQDPEQVAHAFEYTVALFRETMPGLQVHLVGQADGKGMTPDPTTGEVSGKFHVHAVANAVVYEDMDVEGRVWQAGSKMSGALTDIDSVRERHDVFMRENPEWGFTQKAKSVAEQKKERRSVMDRRMRSRGERSNHDIIRDAMWSALHDPRSVDDAFRGTMSDPRTVDRSAFEAVMAEYGADHGLSVEDPGWRRGKPPKRRKISYRLDGMATNVRGETLGEQYEADFIYRQLCAVAAGREIEPRVESAVVGPARQVTKPTDDELTEARATIEELVREEELDAWVEDWARAENTSVEELLDERGMSIDDEGDREKLRRSMHTWRAARQKDHTASMPQTTATSKPEGKSPSAAGSRQPARRAAVVLDISADVDRQMQESGTAAEALLQRWGVEEAPHRSETAPAARDEHQDDETEETVPVAPARAREDDEEVAEDTSSAPAPVVTTTSVAPIPSTSGEDEEYRSPMREMPSKSDKSRALYARVAAFDEEARKVLARGERIDEKTVPKGIGAKFLDAFGQQLDPTVAVQLRLRQAKKEKVNAAFEQAKKAQAAIDGVKTNAEHGGDLTGMWQHSETTQELIRERNVANRRRDKLREEIAQGVYEDVRSKAPGVAPGHDEQVDQQRQPDGPSLG</sequence>
<feature type="region of interest" description="Disordered" evidence="1">
    <location>
        <begin position="521"/>
        <end position="602"/>
    </location>
</feature>
<dbReference type="Proteomes" id="UP000195787">
    <property type="component" value="Unassembled WGS sequence"/>
</dbReference>
<accession>A0A1R4GH66</accession>
<feature type="compositionally biased region" description="Basic and acidic residues" evidence="1">
    <location>
        <begin position="429"/>
        <end position="445"/>
    </location>
</feature>
<keyword evidence="3" id="KW-1185">Reference proteome</keyword>
<feature type="region of interest" description="Disordered" evidence="1">
    <location>
        <begin position="429"/>
        <end position="487"/>
    </location>
</feature>
<feature type="compositionally biased region" description="Basic and acidic residues" evidence="1">
    <location>
        <begin position="725"/>
        <end position="734"/>
    </location>
</feature>
<feature type="region of interest" description="Disordered" evidence="1">
    <location>
        <begin position="725"/>
        <end position="759"/>
    </location>
</feature>
<dbReference type="AlphaFoldDB" id="A0A1R4GH66"/>
<name>A0A1R4GH66_9MICO</name>
<gene>
    <name evidence="2" type="ORF">CZ674_12015</name>
</gene>
<evidence type="ECO:0000256" key="1">
    <source>
        <dbReference type="SAM" id="MobiDB-lite"/>
    </source>
</evidence>
<protein>
    <submittedName>
        <fullName evidence="2">Putative M protein</fullName>
    </submittedName>
</protein>
<feature type="region of interest" description="Disordered" evidence="1">
    <location>
        <begin position="243"/>
        <end position="262"/>
    </location>
</feature>
<organism evidence="2 3">
    <name type="scientific">Agrococcus casei LMG 22410</name>
    <dbReference type="NCBI Taxonomy" id="1255656"/>
    <lineage>
        <taxon>Bacteria</taxon>
        <taxon>Bacillati</taxon>
        <taxon>Actinomycetota</taxon>
        <taxon>Actinomycetes</taxon>
        <taxon>Micrococcales</taxon>
        <taxon>Microbacteriaceae</taxon>
        <taxon>Agrococcus</taxon>
    </lineage>
</organism>
<feature type="compositionally biased region" description="Polar residues" evidence="1">
    <location>
        <begin position="563"/>
        <end position="583"/>
    </location>
</feature>
<evidence type="ECO:0000313" key="2">
    <source>
        <dbReference type="EMBL" id="SJM67519.1"/>
    </source>
</evidence>
<feature type="compositionally biased region" description="Basic and acidic residues" evidence="1">
    <location>
        <begin position="589"/>
        <end position="602"/>
    </location>
</feature>
<evidence type="ECO:0000313" key="3">
    <source>
        <dbReference type="Proteomes" id="UP000195787"/>
    </source>
</evidence>
<dbReference type="EMBL" id="FUHU01000044">
    <property type="protein sequence ID" value="SJM67519.1"/>
    <property type="molecule type" value="Genomic_DNA"/>
</dbReference>
<proteinExistence type="predicted"/>
<reference evidence="2 3" key="1">
    <citation type="submission" date="2017-02" db="EMBL/GenBank/DDBJ databases">
        <authorList>
            <person name="Peterson S.W."/>
        </authorList>
    </citation>
    <scope>NUCLEOTIDE SEQUENCE [LARGE SCALE GENOMIC DNA]</scope>
    <source>
        <strain evidence="2 3">LMG 22410</strain>
    </source>
</reference>
<feature type="compositionally biased region" description="Basic and acidic residues" evidence="1">
    <location>
        <begin position="521"/>
        <end position="536"/>
    </location>
</feature>